<dbReference type="EnsemblMetazoa" id="GBRI012050-RA">
    <property type="protein sequence ID" value="GBRI012050-PA"/>
    <property type="gene ID" value="GBRI012050"/>
</dbReference>
<protein>
    <recommendedName>
        <fullName evidence="3">non-specific serine/threonine protein kinase</fullName>
        <ecNumber evidence="3">2.7.11.1</ecNumber>
    </recommendedName>
</protein>
<name>A0A1A9WAA5_9MUSC</name>
<dbReference type="EC" id="2.7.11.1" evidence="3"/>
<evidence type="ECO:0000256" key="13">
    <source>
        <dbReference type="PROSITE-ProRule" id="PRU10141"/>
    </source>
</evidence>
<dbReference type="STRING" id="37001.A0A1A9WAA5"/>
<evidence type="ECO:0000256" key="12">
    <source>
        <dbReference type="ARBA" id="ARBA00048679"/>
    </source>
</evidence>
<accession>A0A1A9WAA5</accession>
<dbReference type="InterPro" id="IPR000719">
    <property type="entry name" value="Prot_kinase_dom"/>
</dbReference>
<dbReference type="SMART" id="SM00220">
    <property type="entry name" value="S_TKc"/>
    <property type="match status" value="2"/>
</dbReference>
<feature type="compositionally biased region" description="Basic and acidic residues" evidence="14">
    <location>
        <begin position="168"/>
        <end position="178"/>
    </location>
</feature>
<comment type="catalytic activity">
    <reaction evidence="12">
        <text>L-seryl-[protein] + ATP = O-phospho-L-seryl-[protein] + ADP + H(+)</text>
        <dbReference type="Rhea" id="RHEA:17989"/>
        <dbReference type="Rhea" id="RHEA-COMP:9863"/>
        <dbReference type="Rhea" id="RHEA-COMP:11604"/>
        <dbReference type="ChEBI" id="CHEBI:15378"/>
        <dbReference type="ChEBI" id="CHEBI:29999"/>
        <dbReference type="ChEBI" id="CHEBI:30616"/>
        <dbReference type="ChEBI" id="CHEBI:83421"/>
        <dbReference type="ChEBI" id="CHEBI:456216"/>
        <dbReference type="EC" id="2.7.11.1"/>
    </reaction>
</comment>
<feature type="region of interest" description="Disordered" evidence="14">
    <location>
        <begin position="1"/>
        <end position="55"/>
    </location>
</feature>
<evidence type="ECO:0000256" key="2">
    <source>
        <dbReference type="ARBA" id="ARBA00009804"/>
    </source>
</evidence>
<dbReference type="PROSITE" id="PS00107">
    <property type="entry name" value="PROTEIN_KINASE_ATP"/>
    <property type="match status" value="1"/>
</dbReference>
<reference evidence="17" key="2">
    <citation type="submission" date="2020-05" db="UniProtKB">
        <authorList>
            <consortium name="EnsemblMetazoa"/>
        </authorList>
    </citation>
    <scope>IDENTIFICATION</scope>
    <source>
        <strain evidence="17">IAEA</strain>
    </source>
</reference>
<evidence type="ECO:0000256" key="7">
    <source>
        <dbReference type="ARBA" id="ARBA00022737"/>
    </source>
</evidence>
<feature type="region of interest" description="Disordered" evidence="14">
    <location>
        <begin position="168"/>
        <end position="188"/>
    </location>
</feature>
<dbReference type="FunFam" id="1.10.510.10:FF:000109">
    <property type="entry name" value="Ribosomal protein S6 kinase"/>
    <property type="match status" value="1"/>
</dbReference>
<evidence type="ECO:0000256" key="11">
    <source>
        <dbReference type="ARBA" id="ARBA00047899"/>
    </source>
</evidence>
<feature type="compositionally biased region" description="Polar residues" evidence="14">
    <location>
        <begin position="217"/>
        <end position="245"/>
    </location>
</feature>
<dbReference type="Gene3D" id="1.10.510.10">
    <property type="entry name" value="Transferase(Phosphotransferase) domain 1"/>
    <property type="match status" value="2"/>
</dbReference>
<keyword evidence="4" id="KW-0723">Serine/threonine-protein kinase</keyword>
<feature type="region of interest" description="Disordered" evidence="14">
    <location>
        <begin position="217"/>
        <end position="261"/>
    </location>
</feature>
<evidence type="ECO:0000313" key="18">
    <source>
        <dbReference type="Proteomes" id="UP000091820"/>
    </source>
</evidence>
<keyword evidence="6" id="KW-0808">Transferase</keyword>
<dbReference type="PROSITE" id="PS51285">
    <property type="entry name" value="AGC_KINASE_CTER"/>
    <property type="match status" value="1"/>
</dbReference>
<comment type="catalytic activity">
    <reaction evidence="11">
        <text>L-threonyl-[protein] + ATP = O-phospho-L-threonyl-[protein] + ADP + H(+)</text>
        <dbReference type="Rhea" id="RHEA:46608"/>
        <dbReference type="Rhea" id="RHEA-COMP:11060"/>
        <dbReference type="Rhea" id="RHEA-COMP:11605"/>
        <dbReference type="ChEBI" id="CHEBI:15378"/>
        <dbReference type="ChEBI" id="CHEBI:30013"/>
        <dbReference type="ChEBI" id="CHEBI:30616"/>
        <dbReference type="ChEBI" id="CHEBI:61977"/>
        <dbReference type="ChEBI" id="CHEBI:456216"/>
        <dbReference type="EC" id="2.7.11.1"/>
    </reaction>
</comment>
<dbReference type="Pfam" id="PF00433">
    <property type="entry name" value="Pkinase_C"/>
    <property type="match status" value="1"/>
</dbReference>
<feature type="binding site" evidence="13">
    <location>
        <position position="321"/>
    </location>
    <ligand>
        <name>ATP</name>
        <dbReference type="ChEBI" id="CHEBI:30616"/>
    </ligand>
</feature>
<dbReference type="InterPro" id="IPR017441">
    <property type="entry name" value="Protein_kinase_ATP_BS"/>
</dbReference>
<evidence type="ECO:0000256" key="6">
    <source>
        <dbReference type="ARBA" id="ARBA00022679"/>
    </source>
</evidence>
<organism evidence="17 18">
    <name type="scientific">Glossina brevipalpis</name>
    <dbReference type="NCBI Taxonomy" id="37001"/>
    <lineage>
        <taxon>Eukaryota</taxon>
        <taxon>Metazoa</taxon>
        <taxon>Ecdysozoa</taxon>
        <taxon>Arthropoda</taxon>
        <taxon>Hexapoda</taxon>
        <taxon>Insecta</taxon>
        <taxon>Pterygota</taxon>
        <taxon>Neoptera</taxon>
        <taxon>Endopterygota</taxon>
        <taxon>Diptera</taxon>
        <taxon>Brachycera</taxon>
        <taxon>Muscomorpha</taxon>
        <taxon>Hippoboscoidea</taxon>
        <taxon>Glossinidae</taxon>
        <taxon>Glossina</taxon>
    </lineage>
</organism>
<evidence type="ECO:0000256" key="5">
    <source>
        <dbReference type="ARBA" id="ARBA00022553"/>
    </source>
</evidence>
<feature type="domain" description="Protein kinase" evidence="15">
    <location>
        <begin position="289"/>
        <end position="558"/>
    </location>
</feature>
<feature type="domain" description="Protein kinase" evidence="15">
    <location>
        <begin position="654"/>
        <end position="915"/>
    </location>
</feature>
<dbReference type="CDD" id="cd05583">
    <property type="entry name" value="STKc_MSK_N"/>
    <property type="match status" value="1"/>
</dbReference>
<evidence type="ECO:0000256" key="14">
    <source>
        <dbReference type="SAM" id="MobiDB-lite"/>
    </source>
</evidence>
<keyword evidence="10 13" id="KW-0067">ATP-binding</keyword>
<dbReference type="SMART" id="SM00133">
    <property type="entry name" value="S_TK_X"/>
    <property type="match status" value="1"/>
</dbReference>
<dbReference type="InterPro" id="IPR011009">
    <property type="entry name" value="Kinase-like_dom_sf"/>
</dbReference>
<dbReference type="Proteomes" id="UP000091820">
    <property type="component" value="Unassembled WGS sequence"/>
</dbReference>
<evidence type="ECO:0000256" key="9">
    <source>
        <dbReference type="ARBA" id="ARBA00022777"/>
    </source>
</evidence>
<keyword evidence="9" id="KW-0418">Kinase</keyword>
<dbReference type="Pfam" id="PF00069">
    <property type="entry name" value="Pkinase"/>
    <property type="match status" value="2"/>
</dbReference>
<keyword evidence="18" id="KW-1185">Reference proteome</keyword>
<dbReference type="PANTHER" id="PTHR24351">
    <property type="entry name" value="RIBOSOMAL PROTEIN S6 KINASE"/>
    <property type="match status" value="1"/>
</dbReference>
<dbReference type="GO" id="GO:0106310">
    <property type="term" value="F:protein serine kinase activity"/>
    <property type="evidence" value="ECO:0007669"/>
    <property type="project" value="RHEA"/>
</dbReference>
<keyword evidence="7" id="KW-0677">Repeat</keyword>
<dbReference type="FunFam" id="3.30.200.20:FF:000686">
    <property type="entry name" value="Ribosomal protein S6 kinase"/>
    <property type="match status" value="1"/>
</dbReference>
<dbReference type="PROSITE" id="PS50011">
    <property type="entry name" value="PROTEIN_KINASE_DOM"/>
    <property type="match status" value="2"/>
</dbReference>
<feature type="domain" description="AGC-kinase C-terminal" evidence="16">
    <location>
        <begin position="559"/>
        <end position="627"/>
    </location>
</feature>
<dbReference type="GO" id="GO:0004674">
    <property type="term" value="F:protein serine/threonine kinase activity"/>
    <property type="evidence" value="ECO:0007669"/>
    <property type="project" value="UniProtKB-KW"/>
</dbReference>
<dbReference type="PROSITE" id="PS00108">
    <property type="entry name" value="PROTEIN_KINASE_ST"/>
    <property type="match status" value="2"/>
</dbReference>
<evidence type="ECO:0000259" key="15">
    <source>
        <dbReference type="PROSITE" id="PS50011"/>
    </source>
</evidence>
<dbReference type="SUPFAM" id="SSF56112">
    <property type="entry name" value="Protein kinase-like (PK-like)"/>
    <property type="match status" value="2"/>
</dbReference>
<dbReference type="GO" id="GO:0005524">
    <property type="term" value="F:ATP binding"/>
    <property type="evidence" value="ECO:0007669"/>
    <property type="project" value="UniProtKB-UniRule"/>
</dbReference>
<dbReference type="VEuPathDB" id="VectorBase:GBRI012050"/>
<keyword evidence="5" id="KW-0597">Phosphoprotein</keyword>
<evidence type="ECO:0000256" key="8">
    <source>
        <dbReference type="ARBA" id="ARBA00022741"/>
    </source>
</evidence>
<comment type="similarity">
    <text evidence="2">Belongs to the protein kinase superfamily. AGC Ser/Thr protein kinase family. S6 kinase subfamily.</text>
</comment>
<dbReference type="InterPro" id="IPR017892">
    <property type="entry name" value="Pkinase_C"/>
</dbReference>
<dbReference type="InterPro" id="IPR008271">
    <property type="entry name" value="Ser/Thr_kinase_AS"/>
</dbReference>
<feature type="compositionally biased region" description="Polar residues" evidence="14">
    <location>
        <begin position="1"/>
        <end position="17"/>
    </location>
</feature>
<evidence type="ECO:0000313" key="17">
    <source>
        <dbReference type="EnsemblMetazoa" id="GBRI012050-PA"/>
    </source>
</evidence>
<evidence type="ECO:0000256" key="10">
    <source>
        <dbReference type="ARBA" id="ARBA00022840"/>
    </source>
</evidence>
<comment type="cofactor">
    <cofactor evidence="1">
        <name>Mg(2+)</name>
        <dbReference type="ChEBI" id="CHEBI:18420"/>
    </cofactor>
</comment>
<evidence type="ECO:0000256" key="3">
    <source>
        <dbReference type="ARBA" id="ARBA00012513"/>
    </source>
</evidence>
<sequence length="1325" mass="150188">MSRYQNKNKSSHAVSLETTKRMSMRRQLDESANYEDISGGRYCHGNNNKRPIPPSNEARIKRQKIMQSSGRSTVTTATATTTHAESSANKMGYYASNINNLNNNYASSTVNSQNAYTRSASFIHNNNNNVNKFNSKDKGIALFNNGTNRKPATKVDAIPLPGEIVEVKDSDSEEDVPHTSKAKNSKYANGHTTLINNLPSYMVDGTSNRGYSTQHYAKLEPSNSYSRNDVDWSNVQRGSKQTNTADSEDKSSSNANGDFERLQREIEEVTRVHTKCTVMDEEKVNLSHFTLIRVLGTGAYGKVFLVRKNGGDDDEKLYAMKVLKKDTVVQKKKTAEHTTTERQVLEAIQQSPFLVGLHYAFQTDSKLYLVLDYVSGGELFTHLYKAEHFSEATVKIYIAEVVLALEHLHKLGIIYRDIKLENILLDGQGHIVLADFGLSKIFSSGSDHRAHSFCGTLEYMAPEIIRAGPGGHDLAVDWWSVGVLTYELLTGASPFTVVEQQNSQSDISRRIQKVDPVLPPTLGETVKDFILKMLHKDPKKRLGGNKKCASDIKNHPFFRGINWNELKSKRRKAPFKPTLNGDEDTQNFSEEFTKQPVIDSPAAVPVNTHRLFRGYSYVAPQHLRRRLSIKSTAAFPVEYLNAPITDPPLAPETLILKRLISTGSFGKCYTTVYNNQIYAIKVIPEAKYRPSEVDALISCGQDGHKSIAQYVATYRKGSDIWIVQEYVPGYELAERIANHEYSFDELKCCDIFKQLIDAVRHIHEKRYIHGDLKMENIIFAGDDMDQIKLVDFGAACYNSKRNKWNDVPRYTVDYAPPEALQHPEYATYSASFDIWCLGATLYSIFMGHTPFRHGRTDRHVNIGTLKQRILEDEVFTYTHRWNQASLELRNLVLRCLQKDIAKRPTLEQIFQHPWLQIRTKLATPSLSRAISPPNCSVYVADTNRNRHYTAEVQKPEKGLRKANKRGTLPRNILAARNNTCDEKVATASESMDRRDIVAGNVGKREQRQSYQQRCHERQMAKSLFVSSKASTENVISGSEARTINNASGRMLRSRYKSGAQAIVITKSYAVNQNGSVKTIQCSYKDPDNVLEDFCGFDDSFVPYIVPIVNSNKEVRLNNYNRVASGNAAESRSEFPAQMKDNGNQAKIVHTESTTGKRSELEATSLVVDNDIFKIPTMIKSRNLSLRPTSRKPFTNHFKRSFSCILVKCLAEDCSEDFFGNEESKNVRGRIRVKAKCRVFSFLLYYTQNTLRHFKIQRRVYKKPTDVALAQTTLNRLNTHISEENASQLRRIKKHEIRTPTPRSALLPIRIQPSRSARQRSSYYCQ</sequence>
<reference evidence="18" key="1">
    <citation type="submission" date="2014-03" db="EMBL/GenBank/DDBJ databases">
        <authorList>
            <person name="Aksoy S."/>
            <person name="Warren W."/>
            <person name="Wilson R.K."/>
        </authorList>
    </citation>
    <scope>NUCLEOTIDE SEQUENCE [LARGE SCALE GENOMIC DNA]</scope>
    <source>
        <strain evidence="18">IAEA</strain>
    </source>
</reference>
<evidence type="ECO:0000259" key="16">
    <source>
        <dbReference type="PROSITE" id="PS51285"/>
    </source>
</evidence>
<keyword evidence="8 13" id="KW-0547">Nucleotide-binding</keyword>
<dbReference type="InterPro" id="IPR000961">
    <property type="entry name" value="AGC-kinase_C"/>
</dbReference>
<evidence type="ECO:0000256" key="1">
    <source>
        <dbReference type="ARBA" id="ARBA00001946"/>
    </source>
</evidence>
<proteinExistence type="inferred from homology"/>
<dbReference type="Gene3D" id="3.30.200.20">
    <property type="entry name" value="Phosphorylase Kinase, domain 1"/>
    <property type="match status" value="1"/>
</dbReference>
<evidence type="ECO:0000256" key="4">
    <source>
        <dbReference type="ARBA" id="ARBA00022527"/>
    </source>
</evidence>